<sequence>MASREDRTPSTLTRKRPRVPLIAQLPAPRLHSPHEAELARFQGENPYSELRDEAGASGVDITSVAVAERSRKRRKIHVITVFVPEREIKQEETPPISLSDSILHCRSSSPSRGFPLVGGNGRISSTSPPPSVEGAQQPTPPASQRADTVDPEFESSIETSSPSVAPDQQPTPPATPSSATTDTGFEMSFLAALPPPPTLSWPAKVVDYETYELAAASTQALMDHYLDAVKFTLEGNRIKLFSVGELGVKFDSG</sequence>
<dbReference type="AlphaFoldDB" id="A0AAD6S8R9"/>
<evidence type="ECO:0000313" key="2">
    <source>
        <dbReference type="EMBL" id="KAJ7022980.1"/>
    </source>
</evidence>
<feature type="region of interest" description="Disordered" evidence="1">
    <location>
        <begin position="109"/>
        <end position="182"/>
    </location>
</feature>
<organism evidence="2 3">
    <name type="scientific">Mycena alexandri</name>
    <dbReference type="NCBI Taxonomy" id="1745969"/>
    <lineage>
        <taxon>Eukaryota</taxon>
        <taxon>Fungi</taxon>
        <taxon>Dikarya</taxon>
        <taxon>Basidiomycota</taxon>
        <taxon>Agaricomycotina</taxon>
        <taxon>Agaricomycetes</taxon>
        <taxon>Agaricomycetidae</taxon>
        <taxon>Agaricales</taxon>
        <taxon>Marasmiineae</taxon>
        <taxon>Mycenaceae</taxon>
        <taxon>Mycena</taxon>
    </lineage>
</organism>
<proteinExistence type="predicted"/>
<evidence type="ECO:0000313" key="3">
    <source>
        <dbReference type="Proteomes" id="UP001218188"/>
    </source>
</evidence>
<comment type="caution">
    <text evidence="2">The sequence shown here is derived from an EMBL/GenBank/DDBJ whole genome shotgun (WGS) entry which is preliminary data.</text>
</comment>
<accession>A0AAD6S8R9</accession>
<evidence type="ECO:0000256" key="1">
    <source>
        <dbReference type="SAM" id="MobiDB-lite"/>
    </source>
</evidence>
<protein>
    <submittedName>
        <fullName evidence="2">Uncharacterized protein</fullName>
    </submittedName>
</protein>
<gene>
    <name evidence="2" type="ORF">C8F04DRAFT_198425</name>
</gene>
<dbReference type="EMBL" id="JARJCM010000199">
    <property type="protein sequence ID" value="KAJ7022980.1"/>
    <property type="molecule type" value="Genomic_DNA"/>
</dbReference>
<name>A0AAD6S8R9_9AGAR</name>
<reference evidence="2" key="1">
    <citation type="submission" date="2023-03" db="EMBL/GenBank/DDBJ databases">
        <title>Massive genome expansion in bonnet fungi (Mycena s.s.) driven by repeated elements and novel gene families across ecological guilds.</title>
        <authorList>
            <consortium name="Lawrence Berkeley National Laboratory"/>
            <person name="Harder C.B."/>
            <person name="Miyauchi S."/>
            <person name="Viragh M."/>
            <person name="Kuo A."/>
            <person name="Thoen E."/>
            <person name="Andreopoulos B."/>
            <person name="Lu D."/>
            <person name="Skrede I."/>
            <person name="Drula E."/>
            <person name="Henrissat B."/>
            <person name="Morin E."/>
            <person name="Kohler A."/>
            <person name="Barry K."/>
            <person name="LaButti K."/>
            <person name="Morin E."/>
            <person name="Salamov A."/>
            <person name="Lipzen A."/>
            <person name="Mereny Z."/>
            <person name="Hegedus B."/>
            <person name="Baldrian P."/>
            <person name="Stursova M."/>
            <person name="Weitz H."/>
            <person name="Taylor A."/>
            <person name="Grigoriev I.V."/>
            <person name="Nagy L.G."/>
            <person name="Martin F."/>
            <person name="Kauserud H."/>
        </authorList>
    </citation>
    <scope>NUCLEOTIDE SEQUENCE</scope>
    <source>
        <strain evidence="2">CBHHK200</strain>
    </source>
</reference>
<dbReference type="Proteomes" id="UP001218188">
    <property type="component" value="Unassembled WGS sequence"/>
</dbReference>
<keyword evidence="3" id="KW-1185">Reference proteome</keyword>